<dbReference type="InterPro" id="IPR006059">
    <property type="entry name" value="SBP"/>
</dbReference>
<proteinExistence type="inferred from homology"/>
<dbReference type="PANTHER" id="PTHR43649">
    <property type="entry name" value="ARABINOSE-BINDING PROTEIN-RELATED"/>
    <property type="match status" value="1"/>
</dbReference>
<protein>
    <submittedName>
        <fullName evidence="6">Extracellular solute-binding protein</fullName>
    </submittedName>
</protein>
<evidence type="ECO:0000313" key="7">
    <source>
        <dbReference type="Proteomes" id="UP000307943"/>
    </source>
</evidence>
<organism evidence="6 7">
    <name type="scientific">Paenibacillus hemerocallicola</name>
    <dbReference type="NCBI Taxonomy" id="1172614"/>
    <lineage>
        <taxon>Bacteria</taxon>
        <taxon>Bacillati</taxon>
        <taxon>Bacillota</taxon>
        <taxon>Bacilli</taxon>
        <taxon>Bacillales</taxon>
        <taxon>Paenibacillaceae</taxon>
        <taxon>Paenibacillus</taxon>
    </lineage>
</organism>
<comment type="caution">
    <text evidence="6">The sequence shown here is derived from an EMBL/GenBank/DDBJ whole genome shotgun (WGS) entry which is preliminary data.</text>
</comment>
<feature type="signal peptide" evidence="5">
    <location>
        <begin position="1"/>
        <end position="22"/>
    </location>
</feature>
<reference evidence="6 7" key="1">
    <citation type="submission" date="2019-05" db="EMBL/GenBank/DDBJ databases">
        <title>We sequenced the genome of Paenibacillus hemerocallicola KCTC 33185 for further insight into its adaptation and study the phylogeny of Paenibacillus.</title>
        <authorList>
            <person name="Narsing Rao M.P."/>
        </authorList>
    </citation>
    <scope>NUCLEOTIDE SEQUENCE [LARGE SCALE GENOMIC DNA]</scope>
    <source>
        <strain evidence="6 7">KCTC 33185</strain>
    </source>
</reference>
<evidence type="ECO:0000256" key="3">
    <source>
        <dbReference type="ARBA" id="ARBA00022448"/>
    </source>
</evidence>
<evidence type="ECO:0000256" key="2">
    <source>
        <dbReference type="ARBA" id="ARBA00008520"/>
    </source>
</evidence>
<dbReference type="GO" id="GO:0030313">
    <property type="term" value="C:cell envelope"/>
    <property type="evidence" value="ECO:0007669"/>
    <property type="project" value="UniProtKB-SubCell"/>
</dbReference>
<feature type="chain" id="PRO_5038905344" evidence="5">
    <location>
        <begin position="23"/>
        <end position="444"/>
    </location>
</feature>
<sequence>MNKRIGRTLLPMLLGSLLTACSTGGGSGKADPAPNAGAGASPKQEEPVELIFYSNSGEAEESFNGKFGDALRAKFPNYAIKYTRAEPGALIPDLIASGKRVDIIYNVFDYVLEPLLNYGIQYDMEELAKKHGVDLARFEPSIIEGIRKAGNGKLYMLPTSLQVPMVYYNKAIFDKFGVAYPKDGMTWDEMKGMSQKLTRKDGGVQYFGFVGSQQFSLKMNPFSEPYLDEKTGKSTFERETWKKMLQTVFLDTDSDNALKTWTLAKNGLPTRVGFTNSKDIAMLHFHSEFPIAVPKELEKIDWDMVAFPTFKEMNGVGGQPAAVSMSITSMAKNKDAAMEVIKFMTSLEAQTANSKKGVLSVLKDESVKAAFGQESQFKDKNWKGVFYNKLAPVSYRSVYELQVERIYSTAIADMVKGQKDVNTIMRETAALADKTVAELKSAGK</sequence>
<comment type="similarity">
    <text evidence="2">Belongs to the bacterial solute-binding protein 1 family.</text>
</comment>
<dbReference type="PROSITE" id="PS51257">
    <property type="entry name" value="PROKAR_LIPOPROTEIN"/>
    <property type="match status" value="1"/>
</dbReference>
<dbReference type="EMBL" id="VDCQ01000039">
    <property type="protein sequence ID" value="TNJ63716.1"/>
    <property type="molecule type" value="Genomic_DNA"/>
</dbReference>
<dbReference type="Gene3D" id="3.40.190.10">
    <property type="entry name" value="Periplasmic binding protein-like II"/>
    <property type="match status" value="1"/>
</dbReference>
<name>A0A5C4T4C7_9BACL</name>
<dbReference type="PANTHER" id="PTHR43649:SF31">
    <property type="entry name" value="SN-GLYCEROL-3-PHOSPHATE-BINDING PERIPLASMIC PROTEIN UGPB"/>
    <property type="match status" value="1"/>
</dbReference>
<gene>
    <name evidence="6" type="ORF">FE784_24330</name>
</gene>
<dbReference type="InterPro" id="IPR050490">
    <property type="entry name" value="Bact_solute-bd_prot1"/>
</dbReference>
<dbReference type="Pfam" id="PF01547">
    <property type="entry name" value="SBP_bac_1"/>
    <property type="match status" value="1"/>
</dbReference>
<keyword evidence="4 5" id="KW-0732">Signal</keyword>
<dbReference type="AlphaFoldDB" id="A0A5C4T4C7"/>
<keyword evidence="3" id="KW-0813">Transport</keyword>
<dbReference type="SUPFAM" id="SSF53850">
    <property type="entry name" value="Periplasmic binding protein-like II"/>
    <property type="match status" value="1"/>
</dbReference>
<evidence type="ECO:0000313" key="6">
    <source>
        <dbReference type="EMBL" id="TNJ63716.1"/>
    </source>
</evidence>
<keyword evidence="7" id="KW-1185">Reference proteome</keyword>
<accession>A0A5C4T4C7</accession>
<comment type="subcellular location">
    <subcellularLocation>
        <location evidence="1">Cell envelope</location>
    </subcellularLocation>
</comment>
<dbReference type="Proteomes" id="UP000307943">
    <property type="component" value="Unassembled WGS sequence"/>
</dbReference>
<evidence type="ECO:0000256" key="1">
    <source>
        <dbReference type="ARBA" id="ARBA00004196"/>
    </source>
</evidence>
<dbReference type="RefSeq" id="WP_139604856.1">
    <property type="nucleotide sequence ID" value="NZ_VDCQ01000039.1"/>
</dbReference>
<evidence type="ECO:0000256" key="5">
    <source>
        <dbReference type="SAM" id="SignalP"/>
    </source>
</evidence>
<dbReference type="OrthoDB" id="9766758at2"/>
<evidence type="ECO:0000256" key="4">
    <source>
        <dbReference type="ARBA" id="ARBA00022729"/>
    </source>
</evidence>